<sequence>MSHSLAERLRRRSGLLLMTLALVALTGMQSEASILVGTLPLVGTDDDNSQDKLSDIEAVIDAYNAAKDPDLIKPDTLFKKTDVDSAFVFNMANGFMFFSDMAGTMAVTTEAALTSLETAYFKYTGPESVTYYSVKAGKGFSLYVLEDGLNLLTRDDTTKTDISHVSFWTGDSAPVPEASTLAFWSLMFVGVAGAVYRKGRSTCSATA</sequence>
<name>A0A518DD71_9BACT</name>
<dbReference type="KEGG" id="pnd:Pla175_28000"/>
<proteinExistence type="predicted"/>
<reference evidence="1 2" key="1">
    <citation type="submission" date="2019-02" db="EMBL/GenBank/DDBJ databases">
        <title>Deep-cultivation of Planctomycetes and their phenomic and genomic characterization uncovers novel biology.</title>
        <authorList>
            <person name="Wiegand S."/>
            <person name="Jogler M."/>
            <person name="Boedeker C."/>
            <person name="Pinto D."/>
            <person name="Vollmers J."/>
            <person name="Rivas-Marin E."/>
            <person name="Kohn T."/>
            <person name="Peeters S.H."/>
            <person name="Heuer A."/>
            <person name="Rast P."/>
            <person name="Oberbeckmann S."/>
            <person name="Bunk B."/>
            <person name="Jeske O."/>
            <person name="Meyerdierks A."/>
            <person name="Storesund J.E."/>
            <person name="Kallscheuer N."/>
            <person name="Luecker S."/>
            <person name="Lage O.M."/>
            <person name="Pohl T."/>
            <person name="Merkel B.J."/>
            <person name="Hornburger P."/>
            <person name="Mueller R.-W."/>
            <person name="Bruemmer F."/>
            <person name="Labrenz M."/>
            <person name="Spormann A.M."/>
            <person name="Op den Camp H."/>
            <person name="Overmann J."/>
            <person name="Amann R."/>
            <person name="Jetten M.S.M."/>
            <person name="Mascher T."/>
            <person name="Medema M.H."/>
            <person name="Devos D.P."/>
            <person name="Kaster A.-K."/>
            <person name="Ovreas L."/>
            <person name="Rohde M."/>
            <person name="Galperin M.Y."/>
            <person name="Jogler C."/>
        </authorList>
    </citation>
    <scope>NUCLEOTIDE SEQUENCE [LARGE SCALE GENOMIC DNA]</scope>
    <source>
        <strain evidence="1 2">Pla175</strain>
    </source>
</reference>
<evidence type="ECO:0000313" key="1">
    <source>
        <dbReference type="EMBL" id="QDU89410.1"/>
    </source>
</evidence>
<dbReference type="Proteomes" id="UP000317429">
    <property type="component" value="Chromosome"/>
</dbReference>
<protein>
    <submittedName>
        <fullName evidence="1">Uncharacterized protein</fullName>
    </submittedName>
</protein>
<keyword evidence="2" id="KW-1185">Reference proteome</keyword>
<organism evidence="1 2">
    <name type="scientific">Pirellulimonas nuda</name>
    <dbReference type="NCBI Taxonomy" id="2528009"/>
    <lineage>
        <taxon>Bacteria</taxon>
        <taxon>Pseudomonadati</taxon>
        <taxon>Planctomycetota</taxon>
        <taxon>Planctomycetia</taxon>
        <taxon>Pirellulales</taxon>
        <taxon>Lacipirellulaceae</taxon>
        <taxon>Pirellulimonas</taxon>
    </lineage>
</organism>
<dbReference type="EMBL" id="CP036291">
    <property type="protein sequence ID" value="QDU89410.1"/>
    <property type="molecule type" value="Genomic_DNA"/>
</dbReference>
<dbReference type="AlphaFoldDB" id="A0A518DD71"/>
<accession>A0A518DD71</accession>
<evidence type="ECO:0000313" key="2">
    <source>
        <dbReference type="Proteomes" id="UP000317429"/>
    </source>
</evidence>
<gene>
    <name evidence="1" type="ORF">Pla175_28000</name>
</gene>